<keyword evidence="1" id="KW-0547">Nucleotide-binding</keyword>
<evidence type="ECO:0000313" key="5">
    <source>
        <dbReference type="EMBL" id="KAH7170202.1"/>
    </source>
</evidence>
<dbReference type="GO" id="GO:0016787">
    <property type="term" value="F:hydrolase activity"/>
    <property type="evidence" value="ECO:0007669"/>
    <property type="project" value="UniProtKB-KW"/>
</dbReference>
<dbReference type="OrthoDB" id="448448at2759"/>
<protein>
    <submittedName>
        <fullName evidence="5">SNF2 family N-terminal domain-containing protein</fullName>
    </submittedName>
</protein>
<dbReference type="InterPro" id="IPR014001">
    <property type="entry name" value="Helicase_ATP-bd"/>
</dbReference>
<keyword evidence="3" id="KW-0067">ATP-binding</keyword>
<comment type="caution">
    <text evidence="5">The sequence shown here is derived from an EMBL/GenBank/DDBJ whole genome shotgun (WGS) entry which is preliminary data.</text>
</comment>
<evidence type="ECO:0000259" key="4">
    <source>
        <dbReference type="SMART" id="SM00487"/>
    </source>
</evidence>
<dbReference type="InterPro" id="IPR050628">
    <property type="entry name" value="SNF2_RAD54_helicase_TF"/>
</dbReference>
<dbReference type="InterPro" id="IPR038718">
    <property type="entry name" value="SNF2-like_sf"/>
</dbReference>
<evidence type="ECO:0000256" key="1">
    <source>
        <dbReference type="ARBA" id="ARBA00022741"/>
    </source>
</evidence>
<name>A0A9P9FNI6_9HYPO</name>
<organism evidence="5 6">
    <name type="scientific">Dactylonectria macrodidyma</name>
    <dbReference type="NCBI Taxonomy" id="307937"/>
    <lineage>
        <taxon>Eukaryota</taxon>
        <taxon>Fungi</taxon>
        <taxon>Dikarya</taxon>
        <taxon>Ascomycota</taxon>
        <taxon>Pezizomycotina</taxon>
        <taxon>Sordariomycetes</taxon>
        <taxon>Hypocreomycetidae</taxon>
        <taxon>Hypocreales</taxon>
        <taxon>Nectriaceae</taxon>
        <taxon>Dactylonectria</taxon>
    </lineage>
</organism>
<dbReference type="AlphaFoldDB" id="A0A9P9FNI6"/>
<proteinExistence type="predicted"/>
<dbReference type="CDD" id="cd18008">
    <property type="entry name" value="DEXDc_SHPRH-like"/>
    <property type="match status" value="1"/>
</dbReference>
<dbReference type="GO" id="GO:0008094">
    <property type="term" value="F:ATP-dependent activity, acting on DNA"/>
    <property type="evidence" value="ECO:0007669"/>
    <property type="project" value="TreeGrafter"/>
</dbReference>
<keyword evidence="2" id="KW-0378">Hydrolase</keyword>
<dbReference type="GO" id="GO:0006281">
    <property type="term" value="P:DNA repair"/>
    <property type="evidence" value="ECO:0007669"/>
    <property type="project" value="TreeGrafter"/>
</dbReference>
<dbReference type="SUPFAM" id="SSF52540">
    <property type="entry name" value="P-loop containing nucleoside triphosphate hydrolases"/>
    <property type="match status" value="2"/>
</dbReference>
<dbReference type="InterPro" id="IPR000330">
    <property type="entry name" value="SNF2_N"/>
</dbReference>
<accession>A0A9P9FNI6</accession>
<dbReference type="PANTHER" id="PTHR45626">
    <property type="entry name" value="TRANSCRIPTION TERMINATION FACTOR 2-RELATED"/>
    <property type="match status" value="1"/>
</dbReference>
<dbReference type="InterPro" id="IPR027417">
    <property type="entry name" value="P-loop_NTPase"/>
</dbReference>
<dbReference type="Pfam" id="PF00176">
    <property type="entry name" value="SNF2-rel_dom"/>
    <property type="match status" value="1"/>
</dbReference>
<feature type="domain" description="Helicase ATP-binding" evidence="4">
    <location>
        <begin position="217"/>
        <end position="445"/>
    </location>
</feature>
<dbReference type="GO" id="GO:0005524">
    <property type="term" value="F:ATP binding"/>
    <property type="evidence" value="ECO:0007669"/>
    <property type="project" value="UniProtKB-KW"/>
</dbReference>
<evidence type="ECO:0000256" key="3">
    <source>
        <dbReference type="ARBA" id="ARBA00022840"/>
    </source>
</evidence>
<reference evidence="5" key="1">
    <citation type="journal article" date="2021" name="Nat. Commun.">
        <title>Genetic determinants of endophytism in the Arabidopsis root mycobiome.</title>
        <authorList>
            <person name="Mesny F."/>
            <person name="Miyauchi S."/>
            <person name="Thiergart T."/>
            <person name="Pickel B."/>
            <person name="Atanasova L."/>
            <person name="Karlsson M."/>
            <person name="Huettel B."/>
            <person name="Barry K.W."/>
            <person name="Haridas S."/>
            <person name="Chen C."/>
            <person name="Bauer D."/>
            <person name="Andreopoulos W."/>
            <person name="Pangilinan J."/>
            <person name="LaButti K."/>
            <person name="Riley R."/>
            <person name="Lipzen A."/>
            <person name="Clum A."/>
            <person name="Drula E."/>
            <person name="Henrissat B."/>
            <person name="Kohler A."/>
            <person name="Grigoriev I.V."/>
            <person name="Martin F.M."/>
            <person name="Hacquard S."/>
        </authorList>
    </citation>
    <scope>NUCLEOTIDE SEQUENCE</scope>
    <source>
        <strain evidence="5">MPI-CAGE-AT-0147</strain>
    </source>
</reference>
<dbReference type="PANTHER" id="PTHR45626:SF22">
    <property type="entry name" value="DNA REPAIR PROTEIN RAD5"/>
    <property type="match status" value="1"/>
</dbReference>
<dbReference type="SMART" id="SM00487">
    <property type="entry name" value="DEXDc"/>
    <property type="match status" value="1"/>
</dbReference>
<dbReference type="CDD" id="cd18793">
    <property type="entry name" value="SF2_C_SNF"/>
    <property type="match status" value="1"/>
</dbReference>
<evidence type="ECO:0000256" key="2">
    <source>
        <dbReference type="ARBA" id="ARBA00022801"/>
    </source>
</evidence>
<dbReference type="GO" id="GO:0005634">
    <property type="term" value="C:nucleus"/>
    <property type="evidence" value="ECO:0007669"/>
    <property type="project" value="TreeGrafter"/>
</dbReference>
<keyword evidence="6" id="KW-1185">Reference proteome</keyword>
<dbReference type="Gene3D" id="3.40.50.300">
    <property type="entry name" value="P-loop containing nucleotide triphosphate hydrolases"/>
    <property type="match status" value="1"/>
</dbReference>
<sequence>MSFNDLMPPNPSDVVLLQPPLTGIEQSTIVCFGMVPAISARCELQKSCEAISSPFEVDLDSSNKFSSASRSDLCGQIPSDYGQMIQGLLDDKTLTLYTSCTITDPRTAKRAPTSSELLVCSLEVTVYGPLKIFDEIGSWFDEYGVYLQDPRKCHLEVKYCNPQRLSSDDIASCPSLIEVVSRTSIPVNLQDIPRRPELLDALSSQVDLDETPQPSAILGNLKRHQKQALTFMLRRERGWNFRHQYPDIWEILDTEQGRFFFNLVSETHQFEEPAPFYGGIIADPMGLGKTLTMIALAATDLDSNDAHAQPGASGDDKRYIPATLIVVPPPLLGTWEDQLSEHVVAGGLSCRRHHGKNRLTATGDLNGVNIVLTTYHTISAEWNSDRAHFIRNGNSRMAHAVCALDAVARWAVTGTPIQNRLSDIASLFKFIRAYPHTDPKCFEADISRLWKLGEDEEAVKRLKRLSACLLLRRAKDTISLPPRRDTQCPVDFNQEERVLYDEMRKKAVISIDETLQGDSEQARAGVYVNVLQQIESLRLICNLGVHYHTRQDNTTRSTQEMEEWAGIAQQTFNIQQQMAPVICLRCSSIIDVNETLLDDPAATHQAPKFTRCLKFVCSDCTQKGFKRKNGLACGHKPSCPVAPISTSGSAFESSSCLMSPQTRTSSLRLPSKIEALVADIKALPQDTKCLTLTVVTRAYLMEPHWNPTLEEQALARIYRIGQTKEVTTVRFYVRDSFEQQVMEIQESKKHLAGVLLSPHDGGQTDESLGGLHRLRQLL</sequence>
<dbReference type="EMBL" id="JAGMUV010000002">
    <property type="protein sequence ID" value="KAH7170202.1"/>
    <property type="molecule type" value="Genomic_DNA"/>
</dbReference>
<dbReference type="InterPro" id="IPR049730">
    <property type="entry name" value="SNF2/RAD54-like_C"/>
</dbReference>
<gene>
    <name evidence="5" type="ORF">EDB81DRAFT_908737</name>
</gene>
<evidence type="ECO:0000313" key="6">
    <source>
        <dbReference type="Proteomes" id="UP000738349"/>
    </source>
</evidence>
<dbReference type="Gene3D" id="3.40.50.10810">
    <property type="entry name" value="Tandem AAA-ATPase domain"/>
    <property type="match status" value="1"/>
</dbReference>
<dbReference type="Proteomes" id="UP000738349">
    <property type="component" value="Unassembled WGS sequence"/>
</dbReference>